<feature type="transmembrane region" description="Helical" evidence="1">
    <location>
        <begin position="48"/>
        <end position="66"/>
    </location>
</feature>
<dbReference type="Pfam" id="PF06724">
    <property type="entry name" value="DUF1206"/>
    <property type="match status" value="3"/>
</dbReference>
<evidence type="ECO:0000259" key="2">
    <source>
        <dbReference type="Pfam" id="PF06724"/>
    </source>
</evidence>
<name>A0A423PMN7_9GAMM</name>
<feature type="domain" description="DUF1206" evidence="2">
    <location>
        <begin position="91"/>
        <end position="157"/>
    </location>
</feature>
<keyword evidence="1" id="KW-0812">Transmembrane</keyword>
<feature type="domain" description="DUF1206" evidence="2">
    <location>
        <begin position="7"/>
        <end position="72"/>
    </location>
</feature>
<dbReference type="EMBL" id="AYKG01000032">
    <property type="protein sequence ID" value="ROO26885.1"/>
    <property type="molecule type" value="Genomic_DNA"/>
</dbReference>
<organism evidence="3 4">
    <name type="scientific">Salinisphaera japonica YTM-1</name>
    <dbReference type="NCBI Taxonomy" id="1209778"/>
    <lineage>
        <taxon>Bacteria</taxon>
        <taxon>Pseudomonadati</taxon>
        <taxon>Pseudomonadota</taxon>
        <taxon>Gammaproteobacteria</taxon>
        <taxon>Salinisphaerales</taxon>
        <taxon>Salinisphaeraceae</taxon>
        <taxon>Salinisphaera</taxon>
    </lineage>
</organism>
<dbReference type="AlphaFoldDB" id="A0A423PMN7"/>
<sequence length="255" mass="27227">MRWLARIGYGARGLVYLIFGGLVLETAVRLTAAHDVRDSLQVIHDLPAGRGLLVVMAGGLVAYALWRTVQSLLDADGHGWRVRGLAVRVALLFSAAAHVSLAWAGLRLAMAMGRDGGQPVRTAVARVLDWPAGRELVVAGGIIAIGVGGAHFQKAVRGGFRQWFETSAGAMRWIDPVSRIGLTARGLMFAGVGAFVIYSGLTLDASDALDVAGLLDWVREADYGRWLLTAWAAGVALFGVYSLIEAFVRRVDFSG</sequence>
<keyword evidence="1" id="KW-0472">Membrane</keyword>
<feature type="transmembrane region" description="Helical" evidence="1">
    <location>
        <begin position="182"/>
        <end position="203"/>
    </location>
</feature>
<protein>
    <recommendedName>
        <fullName evidence="2">DUF1206 domain-containing protein</fullName>
    </recommendedName>
</protein>
<feature type="transmembrane region" description="Helical" evidence="1">
    <location>
        <begin position="223"/>
        <end position="244"/>
    </location>
</feature>
<comment type="caution">
    <text evidence="3">The sequence shown here is derived from an EMBL/GenBank/DDBJ whole genome shotgun (WGS) entry which is preliminary data.</text>
</comment>
<evidence type="ECO:0000256" key="1">
    <source>
        <dbReference type="SAM" id="Phobius"/>
    </source>
</evidence>
<keyword evidence="1" id="KW-1133">Transmembrane helix</keyword>
<proteinExistence type="predicted"/>
<keyword evidence="4" id="KW-1185">Reference proteome</keyword>
<dbReference type="InParanoid" id="A0A423PMN7"/>
<feature type="transmembrane region" description="Helical" evidence="1">
    <location>
        <begin position="86"/>
        <end position="106"/>
    </location>
</feature>
<dbReference type="InterPro" id="IPR009597">
    <property type="entry name" value="DUF1206"/>
</dbReference>
<feature type="domain" description="DUF1206" evidence="2">
    <location>
        <begin position="180"/>
        <end position="249"/>
    </location>
</feature>
<dbReference type="Proteomes" id="UP000285310">
    <property type="component" value="Unassembled WGS sequence"/>
</dbReference>
<gene>
    <name evidence="3" type="ORF">SAJA_10400</name>
</gene>
<evidence type="ECO:0000313" key="3">
    <source>
        <dbReference type="EMBL" id="ROO26885.1"/>
    </source>
</evidence>
<reference evidence="3 4" key="1">
    <citation type="submission" date="2013-10" db="EMBL/GenBank/DDBJ databases">
        <title>Salinisphaera japonica YTM-1 Genome Sequencing.</title>
        <authorList>
            <person name="Lai Q."/>
            <person name="Li C."/>
            <person name="Shao Z."/>
        </authorList>
    </citation>
    <scope>NUCLEOTIDE SEQUENCE [LARGE SCALE GENOMIC DNA]</scope>
    <source>
        <strain evidence="3 4">YTM-1</strain>
    </source>
</reference>
<feature type="transmembrane region" description="Helical" evidence="1">
    <location>
        <begin position="136"/>
        <end position="152"/>
    </location>
</feature>
<accession>A0A423PMN7</accession>
<evidence type="ECO:0000313" key="4">
    <source>
        <dbReference type="Proteomes" id="UP000285310"/>
    </source>
</evidence>